<dbReference type="HAMAP" id="MF_01465">
    <property type="entry name" value="SecY"/>
    <property type="match status" value="1"/>
</dbReference>
<dbReference type="InterPro" id="IPR002208">
    <property type="entry name" value="SecY/SEC61-alpha"/>
</dbReference>
<comment type="function">
    <text evidence="10 11">The central subunit of the protein translocation channel SecYEG. Consists of two halves formed by TMs 1-5 and 6-10. These two domains form a lateral gate at the front which open onto the bilayer between TMs 2 and 7, and are clamped together by SecE at the back. The channel is closed by both a pore ring composed of hydrophobic SecY resides and a short helix (helix 2A) on the extracellular side of the membrane which forms a plug. The plug probably moves laterally to allow the channel to open. The ring and the pore may move independently.</text>
</comment>
<keyword evidence="15" id="KW-1185">Reference proteome</keyword>
<organism evidence="14 15">
    <name type="scientific">Collinsella acetigenes</name>
    <dbReference type="NCBI Taxonomy" id="2713419"/>
    <lineage>
        <taxon>Bacteria</taxon>
        <taxon>Bacillati</taxon>
        <taxon>Actinomycetota</taxon>
        <taxon>Coriobacteriia</taxon>
        <taxon>Coriobacteriales</taxon>
        <taxon>Coriobacteriaceae</taxon>
        <taxon>Collinsella</taxon>
    </lineage>
</organism>
<evidence type="ECO:0000256" key="8">
    <source>
        <dbReference type="ARBA" id="ARBA00023136"/>
    </source>
</evidence>
<dbReference type="InterPro" id="IPR030659">
    <property type="entry name" value="SecY_CS"/>
</dbReference>
<evidence type="ECO:0000256" key="3">
    <source>
        <dbReference type="ARBA" id="ARBA00022448"/>
    </source>
</evidence>
<dbReference type="InterPro" id="IPR026593">
    <property type="entry name" value="SecY"/>
</dbReference>
<dbReference type="PIRSF" id="PIRSF004557">
    <property type="entry name" value="SecY"/>
    <property type="match status" value="1"/>
</dbReference>
<feature type="transmembrane region" description="Helical" evidence="10">
    <location>
        <begin position="186"/>
        <end position="206"/>
    </location>
</feature>
<feature type="transmembrane region" description="Helical" evidence="10">
    <location>
        <begin position="392"/>
        <end position="412"/>
    </location>
</feature>
<keyword evidence="5 10" id="KW-0653">Protein transport</keyword>
<dbReference type="PANTHER" id="PTHR10906">
    <property type="entry name" value="SECY/SEC61-ALPHA FAMILY MEMBER"/>
    <property type="match status" value="1"/>
</dbReference>
<comment type="subcellular location">
    <subcellularLocation>
        <location evidence="10">Cell membrane</location>
        <topology evidence="10">Multi-pass membrane protein</topology>
    </subcellularLocation>
    <subcellularLocation>
        <location evidence="1 12">Membrane</location>
        <topology evidence="1 12">Multi-pass membrane protein</topology>
    </subcellularLocation>
</comment>
<feature type="transmembrane region" description="Helical" evidence="10">
    <location>
        <begin position="294"/>
        <end position="324"/>
    </location>
</feature>
<feature type="transmembrane region" description="Helical" evidence="10">
    <location>
        <begin position="261"/>
        <end position="282"/>
    </location>
</feature>
<evidence type="ECO:0000256" key="6">
    <source>
        <dbReference type="ARBA" id="ARBA00022989"/>
    </source>
</evidence>
<dbReference type="Pfam" id="PF00344">
    <property type="entry name" value="SecY"/>
    <property type="match status" value="1"/>
</dbReference>
<proteinExistence type="inferred from homology"/>
<name>A0A7X9UB41_9ACTN</name>
<dbReference type="Gene3D" id="1.10.3370.10">
    <property type="entry name" value="SecY subunit domain"/>
    <property type="match status" value="1"/>
</dbReference>
<protein>
    <recommendedName>
        <fullName evidence="9 10">Protein translocase subunit SecY</fullName>
    </recommendedName>
</protein>
<dbReference type="GO" id="GO:0005886">
    <property type="term" value="C:plasma membrane"/>
    <property type="evidence" value="ECO:0007669"/>
    <property type="project" value="UniProtKB-SubCell"/>
</dbReference>
<keyword evidence="3 10" id="KW-0813">Transport</keyword>
<comment type="similarity">
    <text evidence="2 10 13">Belongs to the SecY/SEC61-alpha family.</text>
</comment>
<evidence type="ECO:0000313" key="15">
    <source>
        <dbReference type="Proteomes" id="UP000546970"/>
    </source>
</evidence>
<keyword evidence="7 10" id="KW-0811">Translocation</keyword>
<keyword evidence="4 10" id="KW-0812">Transmembrane</keyword>
<dbReference type="AlphaFoldDB" id="A0A7X9UB41"/>
<dbReference type="GO" id="GO:0065002">
    <property type="term" value="P:intracellular protein transmembrane transport"/>
    <property type="evidence" value="ECO:0007669"/>
    <property type="project" value="UniProtKB-UniRule"/>
</dbReference>
<feature type="transmembrane region" description="Helical" evidence="10">
    <location>
        <begin position="153"/>
        <end position="174"/>
    </location>
</feature>
<evidence type="ECO:0000256" key="9">
    <source>
        <dbReference type="ARBA" id="ARBA00039733"/>
    </source>
</evidence>
<dbReference type="PROSITE" id="PS00755">
    <property type="entry name" value="SECY_1"/>
    <property type="match status" value="1"/>
</dbReference>
<dbReference type="PRINTS" id="PR00303">
    <property type="entry name" value="SECYTRNLCASE"/>
</dbReference>
<comment type="subunit">
    <text evidence="10">Component of the Sec protein translocase complex. Heterotrimer consisting of SecY, SecE and SecG subunits. The heterotrimers can form oligomers, although 1 heterotrimer is thought to be able to translocate proteins. Interacts with the ribosome. Interacts with SecDF, and other proteins may be involved. Interacts with SecA.</text>
</comment>
<evidence type="ECO:0000256" key="4">
    <source>
        <dbReference type="ARBA" id="ARBA00022692"/>
    </source>
</evidence>
<evidence type="ECO:0000256" key="2">
    <source>
        <dbReference type="ARBA" id="ARBA00005751"/>
    </source>
</evidence>
<dbReference type="EMBL" id="JABBCP010000001">
    <property type="protein sequence ID" value="NMF55223.1"/>
    <property type="molecule type" value="Genomic_DNA"/>
</dbReference>
<evidence type="ECO:0000256" key="5">
    <source>
        <dbReference type="ARBA" id="ARBA00022927"/>
    </source>
</evidence>
<dbReference type="InterPro" id="IPR023201">
    <property type="entry name" value="SecY_dom_sf"/>
</dbReference>
<evidence type="ECO:0000256" key="10">
    <source>
        <dbReference type="HAMAP-Rule" id="MF_01465"/>
    </source>
</evidence>
<accession>A0A7X9UB41</accession>
<dbReference type="NCBIfam" id="TIGR00967">
    <property type="entry name" value="3a0501s007"/>
    <property type="match status" value="1"/>
</dbReference>
<feature type="transmembrane region" description="Helical" evidence="10">
    <location>
        <begin position="59"/>
        <end position="85"/>
    </location>
</feature>
<dbReference type="SUPFAM" id="SSF103491">
    <property type="entry name" value="Preprotein translocase SecY subunit"/>
    <property type="match status" value="1"/>
</dbReference>
<keyword evidence="8 10" id="KW-0472">Membrane</keyword>
<dbReference type="RefSeq" id="WP_169276899.1">
    <property type="nucleotide sequence ID" value="NZ_JABBCP010000001.1"/>
</dbReference>
<gene>
    <name evidence="10 14" type="primary">secY</name>
    <name evidence="14" type="ORF">HF320_02590</name>
</gene>
<evidence type="ECO:0000256" key="12">
    <source>
        <dbReference type="RuleBase" id="RU003484"/>
    </source>
</evidence>
<keyword evidence="10" id="KW-1003">Cell membrane</keyword>
<dbReference type="Proteomes" id="UP000546970">
    <property type="component" value="Unassembled WGS sequence"/>
</dbReference>
<evidence type="ECO:0000256" key="7">
    <source>
        <dbReference type="ARBA" id="ARBA00023010"/>
    </source>
</evidence>
<keyword evidence="6 10" id="KW-1133">Transmembrane helix</keyword>
<feature type="transmembrane region" description="Helical" evidence="10">
    <location>
        <begin position="365"/>
        <end position="386"/>
    </location>
</feature>
<sequence>MLTGLKNAFSIKELRGKIIFTIAMLVLYRLGAHIPVPGIPFQGITGLFSNTGTSVASGAMALLNLFSGGALAYVSVFSLGIMPYITSSIILQMLQAVVPSLHELAREGEVGQTKITQYSRYLTLALAILNSIGYLFLFKSFGISFNGADAPEIIFDIVIVGTLVAGAMLIMWMGELITQRGIGNGMSLIIFANIMAGLPQSIYSSVENGSSGILMTVIVCVVILIVIPLIVYIERGQRRIPVQYAKRVVGRRMMGGQSTYLPIKVNTAGVIPIIFASALLYFPAQIAVFFPGVAWIQVVAGALSSGWLNWVLNVVLIVFFAYFYTSMVFNPEDTADNLQKQGGFIPGVRPGRATAAYIKNALSKITLPSAIFLAIIAIVPSIVFSFTGNTLIRAFGGTSILIMVGVVLDTIAKVESQMKMYDYDGFFK</sequence>
<reference evidence="14 15" key="1">
    <citation type="submission" date="2020-04" db="EMBL/GenBank/DDBJ databases">
        <title>Collinsella sp. KGMB02528 nov., an anaerobic actinobacterium isolated from human feces.</title>
        <authorList>
            <person name="Han K.-I."/>
            <person name="Eom M.K."/>
            <person name="Kim J.-S."/>
            <person name="Lee K.C."/>
            <person name="Suh M.K."/>
            <person name="Park S.-H."/>
            <person name="Lee J.H."/>
            <person name="Kang S.W."/>
            <person name="Park J.-E."/>
            <person name="Oh B.S."/>
            <person name="Yu S.Y."/>
            <person name="Choi S.-H."/>
            <person name="Lee D.H."/>
            <person name="Yoon H."/>
            <person name="Kim B.-Y."/>
            <person name="Lee J.H."/>
            <person name="Lee J.-S."/>
        </authorList>
    </citation>
    <scope>NUCLEOTIDE SEQUENCE [LARGE SCALE GENOMIC DNA]</scope>
    <source>
        <strain evidence="14 15">KGMB02528</strain>
    </source>
</reference>
<feature type="transmembrane region" description="Helical" evidence="10">
    <location>
        <begin position="121"/>
        <end position="141"/>
    </location>
</feature>
<feature type="transmembrane region" description="Helical" evidence="10">
    <location>
        <begin position="212"/>
        <end position="233"/>
    </location>
</feature>
<dbReference type="PROSITE" id="PS00756">
    <property type="entry name" value="SECY_2"/>
    <property type="match status" value="1"/>
</dbReference>
<evidence type="ECO:0000256" key="13">
    <source>
        <dbReference type="RuleBase" id="RU004349"/>
    </source>
</evidence>
<feature type="transmembrane region" description="Helical" evidence="10">
    <location>
        <begin position="18"/>
        <end position="39"/>
    </location>
</feature>
<dbReference type="FunFam" id="1.10.3370.10:FF:000001">
    <property type="entry name" value="Preprotein translocase subunit SecY"/>
    <property type="match status" value="1"/>
</dbReference>
<evidence type="ECO:0000256" key="11">
    <source>
        <dbReference type="RuleBase" id="RU000537"/>
    </source>
</evidence>
<evidence type="ECO:0000256" key="1">
    <source>
        <dbReference type="ARBA" id="ARBA00004141"/>
    </source>
</evidence>
<dbReference type="GO" id="GO:0043952">
    <property type="term" value="P:protein transport by the Sec complex"/>
    <property type="evidence" value="ECO:0007669"/>
    <property type="project" value="UniProtKB-UniRule"/>
</dbReference>
<comment type="caution">
    <text evidence="14">The sequence shown here is derived from an EMBL/GenBank/DDBJ whole genome shotgun (WGS) entry which is preliminary data.</text>
</comment>
<evidence type="ECO:0000313" key="14">
    <source>
        <dbReference type="EMBL" id="NMF55223.1"/>
    </source>
</evidence>
<dbReference type="GO" id="GO:0006605">
    <property type="term" value="P:protein targeting"/>
    <property type="evidence" value="ECO:0007669"/>
    <property type="project" value="UniProtKB-UniRule"/>
</dbReference>